<organism evidence="1 2">
    <name type="scientific">Acidovorax kalamii</name>
    <dbReference type="NCBI Taxonomy" id="2004485"/>
    <lineage>
        <taxon>Bacteria</taxon>
        <taxon>Pseudomonadati</taxon>
        <taxon>Pseudomonadota</taxon>
        <taxon>Betaproteobacteria</taxon>
        <taxon>Burkholderiales</taxon>
        <taxon>Comamonadaceae</taxon>
        <taxon>Acidovorax</taxon>
    </lineage>
</organism>
<name>A0A235ELX5_9BURK</name>
<evidence type="ECO:0000313" key="2">
    <source>
        <dbReference type="Proteomes" id="UP000215441"/>
    </source>
</evidence>
<gene>
    <name evidence="1" type="ORF">CBY09_13760</name>
</gene>
<accession>A0A235ELX5</accession>
<sequence length="59" mass="6333">MRQPPERLRRFPLLSQCCALREGGRRPRGGAALARRPLAWAVPVAQAASVCSVPVGAQP</sequence>
<comment type="caution">
    <text evidence="1">The sequence shown here is derived from an EMBL/GenBank/DDBJ whole genome shotgun (WGS) entry which is preliminary data.</text>
</comment>
<reference evidence="1 2" key="1">
    <citation type="submission" date="2017-07" db="EMBL/GenBank/DDBJ databases">
        <title>Acidovorax KNDSW TSA 6 genome sequence and assembly.</title>
        <authorList>
            <person name="Mayilraj S."/>
        </authorList>
    </citation>
    <scope>NUCLEOTIDE SEQUENCE [LARGE SCALE GENOMIC DNA]</scope>
    <source>
        <strain evidence="1 2">KNDSW-TSA6</strain>
    </source>
</reference>
<dbReference type="AlphaFoldDB" id="A0A235ELX5"/>
<keyword evidence="2" id="KW-1185">Reference proteome</keyword>
<dbReference type="EMBL" id="NOIG01000008">
    <property type="protein sequence ID" value="OYD50000.1"/>
    <property type="molecule type" value="Genomic_DNA"/>
</dbReference>
<dbReference type="Proteomes" id="UP000215441">
    <property type="component" value="Unassembled WGS sequence"/>
</dbReference>
<protein>
    <submittedName>
        <fullName evidence="1">Uncharacterized protein</fullName>
    </submittedName>
</protein>
<proteinExistence type="predicted"/>
<evidence type="ECO:0000313" key="1">
    <source>
        <dbReference type="EMBL" id="OYD50000.1"/>
    </source>
</evidence>